<proteinExistence type="predicted"/>
<organism evidence="3 4">
    <name type="scientific">Actinocrinis puniceicyclus</name>
    <dbReference type="NCBI Taxonomy" id="977794"/>
    <lineage>
        <taxon>Bacteria</taxon>
        <taxon>Bacillati</taxon>
        <taxon>Actinomycetota</taxon>
        <taxon>Actinomycetes</taxon>
        <taxon>Catenulisporales</taxon>
        <taxon>Actinospicaceae</taxon>
        <taxon>Actinocrinis</taxon>
    </lineage>
</organism>
<dbReference type="InterPro" id="IPR018768">
    <property type="entry name" value="DUF2344"/>
</dbReference>
<sequence length="297" mass="30905">MPKRTPDGPAPPPVAQRLRIRYAKRGRLRFTSHRDIQRAFERALRRAAVPMAYSAGFSPHPKISWAGAAPTGTASEAEYVEIAVTRRVDPSALRAALDAALPPDLDVLEIVEAATPSLAEHLEASLWRIELPGVEPAEAQRAADVFLAAPTVQVERLMKTGLRSFDARSAVVSLDVLGAPAEAGPQPRSSACAILRVVVRHATPAVRPDDVLTGLGSVSGLVPPVTPRVTRLAQGPLVHGDGLHSAGLTKQATPGAPANAESAAGSGAWPVADPMALDRSASAKSGSSSINTPVSGV</sequence>
<dbReference type="EMBL" id="JAGSXH010000037">
    <property type="protein sequence ID" value="MBS2963924.1"/>
    <property type="molecule type" value="Genomic_DNA"/>
</dbReference>
<evidence type="ECO:0000313" key="3">
    <source>
        <dbReference type="EMBL" id="MBS2963924.1"/>
    </source>
</evidence>
<dbReference type="Proteomes" id="UP000677913">
    <property type="component" value="Unassembled WGS sequence"/>
</dbReference>
<keyword evidence="4" id="KW-1185">Reference proteome</keyword>
<comment type="caution">
    <text evidence="3">The sequence shown here is derived from an EMBL/GenBank/DDBJ whole genome shotgun (WGS) entry which is preliminary data.</text>
</comment>
<dbReference type="NCBIfam" id="TIGR03936">
    <property type="entry name" value="sam_1_link_chp"/>
    <property type="match status" value="1"/>
</dbReference>
<feature type="domain" description="DUF2344" evidence="2">
    <location>
        <begin position="17"/>
        <end position="208"/>
    </location>
</feature>
<reference evidence="3" key="1">
    <citation type="submission" date="2021-04" db="EMBL/GenBank/DDBJ databases">
        <title>Genome based classification of Actinospica acidithermotolerans sp. nov., an actinobacterium isolated from an Indonesian hot spring.</title>
        <authorList>
            <person name="Kusuma A.B."/>
            <person name="Putra K.E."/>
            <person name="Nafisah S."/>
            <person name="Loh J."/>
            <person name="Nouioui I."/>
            <person name="Goodfellow M."/>
        </authorList>
    </citation>
    <scope>NUCLEOTIDE SEQUENCE</scope>
    <source>
        <strain evidence="3">DSM 45618</strain>
    </source>
</reference>
<evidence type="ECO:0000256" key="1">
    <source>
        <dbReference type="SAM" id="MobiDB-lite"/>
    </source>
</evidence>
<evidence type="ECO:0000313" key="4">
    <source>
        <dbReference type="Proteomes" id="UP000677913"/>
    </source>
</evidence>
<name>A0A8J8BEN2_9ACTN</name>
<gene>
    <name evidence="3" type="ORF">KGA66_12775</name>
</gene>
<protein>
    <submittedName>
        <fullName evidence="3">TIGR03936 family radical SAM-associated protein</fullName>
    </submittedName>
</protein>
<evidence type="ECO:0000259" key="2">
    <source>
        <dbReference type="Pfam" id="PF10105"/>
    </source>
</evidence>
<accession>A0A8J8BEN2</accession>
<dbReference type="Pfam" id="PF10105">
    <property type="entry name" value="DUF2344"/>
    <property type="match status" value="1"/>
</dbReference>
<dbReference type="AlphaFoldDB" id="A0A8J8BEN2"/>
<feature type="compositionally biased region" description="Low complexity" evidence="1">
    <location>
        <begin position="280"/>
        <end position="289"/>
    </location>
</feature>
<feature type="region of interest" description="Disordered" evidence="1">
    <location>
        <begin position="240"/>
        <end position="297"/>
    </location>
</feature>